<organism evidence="2 3">
    <name type="scientific">Rhizodiscina lignyota</name>
    <dbReference type="NCBI Taxonomy" id="1504668"/>
    <lineage>
        <taxon>Eukaryota</taxon>
        <taxon>Fungi</taxon>
        <taxon>Dikarya</taxon>
        <taxon>Ascomycota</taxon>
        <taxon>Pezizomycotina</taxon>
        <taxon>Dothideomycetes</taxon>
        <taxon>Pleosporomycetidae</taxon>
        <taxon>Aulographales</taxon>
        <taxon>Rhizodiscinaceae</taxon>
        <taxon>Rhizodiscina</taxon>
    </lineage>
</organism>
<reference evidence="2" key="1">
    <citation type="journal article" date="2020" name="Stud. Mycol.">
        <title>101 Dothideomycetes genomes: a test case for predicting lifestyles and emergence of pathogens.</title>
        <authorList>
            <person name="Haridas S."/>
            <person name="Albert R."/>
            <person name="Binder M."/>
            <person name="Bloem J."/>
            <person name="Labutti K."/>
            <person name="Salamov A."/>
            <person name="Andreopoulos B."/>
            <person name="Baker S."/>
            <person name="Barry K."/>
            <person name="Bills G."/>
            <person name="Bluhm B."/>
            <person name="Cannon C."/>
            <person name="Castanera R."/>
            <person name="Culley D."/>
            <person name="Daum C."/>
            <person name="Ezra D."/>
            <person name="Gonzalez J."/>
            <person name="Henrissat B."/>
            <person name="Kuo A."/>
            <person name="Liang C."/>
            <person name="Lipzen A."/>
            <person name="Lutzoni F."/>
            <person name="Magnuson J."/>
            <person name="Mondo S."/>
            <person name="Nolan M."/>
            <person name="Ohm R."/>
            <person name="Pangilinan J."/>
            <person name="Park H.-J."/>
            <person name="Ramirez L."/>
            <person name="Alfaro M."/>
            <person name="Sun H."/>
            <person name="Tritt A."/>
            <person name="Yoshinaga Y."/>
            <person name="Zwiers L.-H."/>
            <person name="Turgeon B."/>
            <person name="Goodwin S."/>
            <person name="Spatafora J."/>
            <person name="Crous P."/>
            <person name="Grigoriev I."/>
        </authorList>
    </citation>
    <scope>NUCLEOTIDE SEQUENCE</scope>
    <source>
        <strain evidence="2">CBS 133067</strain>
    </source>
</reference>
<feature type="compositionally biased region" description="Low complexity" evidence="1">
    <location>
        <begin position="91"/>
        <end position="109"/>
    </location>
</feature>
<proteinExistence type="predicted"/>
<feature type="compositionally biased region" description="Polar residues" evidence="1">
    <location>
        <begin position="110"/>
        <end position="122"/>
    </location>
</feature>
<evidence type="ECO:0000313" key="3">
    <source>
        <dbReference type="Proteomes" id="UP000799772"/>
    </source>
</evidence>
<name>A0A9P4IEA6_9PEZI</name>
<evidence type="ECO:0000313" key="2">
    <source>
        <dbReference type="EMBL" id="KAF2098077.1"/>
    </source>
</evidence>
<keyword evidence="3" id="KW-1185">Reference proteome</keyword>
<dbReference type="OrthoDB" id="2100128at2759"/>
<gene>
    <name evidence="2" type="ORF">NA57DRAFT_40329</name>
</gene>
<evidence type="ECO:0000256" key="1">
    <source>
        <dbReference type="SAM" id="MobiDB-lite"/>
    </source>
</evidence>
<dbReference type="PANTHER" id="PTHR39398">
    <property type="entry name" value="YALI0F14311P"/>
    <property type="match status" value="1"/>
</dbReference>
<feature type="region of interest" description="Disordered" evidence="1">
    <location>
        <begin position="91"/>
        <end position="123"/>
    </location>
</feature>
<feature type="region of interest" description="Disordered" evidence="1">
    <location>
        <begin position="1"/>
        <end position="38"/>
    </location>
</feature>
<accession>A0A9P4IEA6</accession>
<dbReference type="EMBL" id="ML978127">
    <property type="protein sequence ID" value="KAF2098077.1"/>
    <property type="molecule type" value="Genomic_DNA"/>
</dbReference>
<comment type="caution">
    <text evidence="2">The sequence shown here is derived from an EMBL/GenBank/DDBJ whole genome shotgun (WGS) entry which is preliminary data.</text>
</comment>
<protein>
    <recommendedName>
        <fullName evidence="4">CSN8/PSMD8/EIF3K domain-containing protein</fullName>
    </recommendedName>
</protein>
<dbReference type="AlphaFoldDB" id="A0A9P4IEA6"/>
<evidence type="ECO:0008006" key="4">
    <source>
        <dbReference type="Google" id="ProtNLM"/>
    </source>
</evidence>
<sequence>MATQQRPASSGRRGPSGAWSRLKTPPQDPLEAYGLPSKGETRLNDFKVQEVYYNRIVERYMKFCANAKNGDELDRHFATLSISGLAASKYASQPPASSTPTTLPPLSATKLNPSSSNAATPSIPSPELQLILSATRKLREAIVSSHRTDSFAQRCYVFIIRAAILARAWESYHPALLYLLRTIHPLTPLADSELKELVGYRVLDEACRIGDLGEAHKTRVAFSVRYGWKKDDCKLRRVDVVLRALVHDDWTTFWRMRRAVDGYQRRLMEWAEDGMRVHALKCLGRSYFSAERGYVERCTGTEWRELVRQGVGWELQSDGETVVIRRVKAKGIGGVGGSSGG</sequence>
<dbReference type="PANTHER" id="PTHR39398:SF1">
    <property type="entry name" value="CSN8_PSMD8_EIF3K DOMAIN-CONTAINING PROTEIN"/>
    <property type="match status" value="1"/>
</dbReference>
<dbReference type="Proteomes" id="UP000799772">
    <property type="component" value="Unassembled WGS sequence"/>
</dbReference>